<name>A0ABS2LF29_9CELL</name>
<gene>
    <name evidence="2" type="ORF">JOD49_001945</name>
</gene>
<keyword evidence="3" id="KW-1185">Reference proteome</keyword>
<evidence type="ECO:0000313" key="3">
    <source>
        <dbReference type="Proteomes" id="UP000698059"/>
    </source>
</evidence>
<comment type="caution">
    <text evidence="2">The sequence shown here is derived from an EMBL/GenBank/DDBJ whole genome shotgun (WGS) entry which is preliminary data.</text>
</comment>
<evidence type="ECO:0000256" key="1">
    <source>
        <dbReference type="SAM" id="SignalP"/>
    </source>
</evidence>
<protein>
    <recommendedName>
        <fullName evidence="4">Peptidase inhibitor family I36</fullName>
    </recommendedName>
</protein>
<accession>A0ABS2LF29</accession>
<proteinExistence type="predicted"/>
<dbReference type="EMBL" id="JAFBBO010000001">
    <property type="protein sequence ID" value="MBM7479025.1"/>
    <property type="molecule type" value="Genomic_DNA"/>
</dbReference>
<organism evidence="2 3">
    <name type="scientific">Oerskovia jenensis</name>
    <dbReference type="NCBI Taxonomy" id="162169"/>
    <lineage>
        <taxon>Bacteria</taxon>
        <taxon>Bacillati</taxon>
        <taxon>Actinomycetota</taxon>
        <taxon>Actinomycetes</taxon>
        <taxon>Micrococcales</taxon>
        <taxon>Cellulomonadaceae</taxon>
        <taxon>Oerskovia</taxon>
    </lineage>
</organism>
<evidence type="ECO:0008006" key="4">
    <source>
        <dbReference type="Google" id="ProtNLM"/>
    </source>
</evidence>
<dbReference type="RefSeq" id="WP_205307023.1">
    <property type="nucleotide sequence ID" value="NZ_BAAAVF010000009.1"/>
</dbReference>
<keyword evidence="1" id="KW-0732">Signal</keyword>
<evidence type="ECO:0000313" key="2">
    <source>
        <dbReference type="EMBL" id="MBM7479025.1"/>
    </source>
</evidence>
<feature type="chain" id="PRO_5047292134" description="Peptidase inhibitor family I36" evidence="1">
    <location>
        <begin position="23"/>
        <end position="143"/>
    </location>
</feature>
<sequence>MKRTSRALAVLFVAAATMFATAAPSSAAEGCTAAPGGWGAQNCISVVGSGLNVAQAESSYLPGVGWNANICSRSHEFKYKKINTVSYAYRLSNPSGCVLNPLQVDVIWKAPGNMANGSDFCGRSKNDASSNTFSNYACVRISA</sequence>
<dbReference type="Proteomes" id="UP000698059">
    <property type="component" value="Unassembled WGS sequence"/>
</dbReference>
<feature type="signal peptide" evidence="1">
    <location>
        <begin position="1"/>
        <end position="22"/>
    </location>
</feature>
<reference evidence="2 3" key="1">
    <citation type="submission" date="2021-01" db="EMBL/GenBank/DDBJ databases">
        <title>Sequencing the genomes of 1000 actinobacteria strains.</title>
        <authorList>
            <person name="Klenk H.-P."/>
        </authorList>
    </citation>
    <scope>NUCLEOTIDE SEQUENCE [LARGE SCALE GENOMIC DNA]</scope>
    <source>
        <strain evidence="2 3">DSM 46000</strain>
    </source>
</reference>